<comment type="similarity">
    <text evidence="1">Belongs to the AB hydrolase superfamily. AB hydrolase 4 family.</text>
</comment>
<keyword evidence="2" id="KW-0812">Transmembrane</keyword>
<dbReference type="PROSITE" id="PS01133">
    <property type="entry name" value="UPF0017"/>
    <property type="match status" value="1"/>
</dbReference>
<feature type="domain" description="AB hydrolase-1" evidence="3">
    <location>
        <begin position="155"/>
        <end position="383"/>
    </location>
</feature>
<organism evidence="4 5">
    <name type="scientific">Physocladia obscura</name>
    <dbReference type="NCBI Taxonomy" id="109957"/>
    <lineage>
        <taxon>Eukaryota</taxon>
        <taxon>Fungi</taxon>
        <taxon>Fungi incertae sedis</taxon>
        <taxon>Chytridiomycota</taxon>
        <taxon>Chytridiomycota incertae sedis</taxon>
        <taxon>Chytridiomycetes</taxon>
        <taxon>Chytridiales</taxon>
        <taxon>Chytriomycetaceae</taxon>
        <taxon>Physocladia</taxon>
    </lineage>
</organism>
<evidence type="ECO:0000256" key="2">
    <source>
        <dbReference type="SAM" id="Phobius"/>
    </source>
</evidence>
<dbReference type="PANTHER" id="PTHR10794:SF63">
    <property type="entry name" value="ALPHA_BETA HYDROLASE 1, ISOFORM A"/>
    <property type="match status" value="1"/>
</dbReference>
<dbReference type="Proteomes" id="UP001211907">
    <property type="component" value="Unassembled WGS sequence"/>
</dbReference>
<evidence type="ECO:0000313" key="4">
    <source>
        <dbReference type="EMBL" id="KAJ3124734.1"/>
    </source>
</evidence>
<protein>
    <recommendedName>
        <fullName evidence="3">AB hydrolase-1 domain-containing protein</fullName>
    </recommendedName>
</protein>
<sequence>MNVDEETIITVLVLGVLVALVIINYTASIYYNNNATKVTLVYSLSTTPISSVTNNTNSSSDGKANSSITSIVNSTSTLATIPFATFVRRNCPSLVGNFRPIWWLNSGHAQTIFASTLATSKHVEFERETLILPDNGRVAIDWAPQNHQILPEETPIVILMHGLGGGSRDKYITDMIPSILRHGYKAAAVNSRGCGGLAVDTPQLYSGSWTCDMRAMVSHIRNTNPRAVIIGIGFSLGANIITKMAGEDGVECLLDALVAVANPFDLLVGQGFLESSWIGKEVYSRAMANSLKAFFNQHSQIFKKHPNVSTFTYPISINQVESSTYLSEFDEACTSRMFGYRSASEYYRCGSSAPFIPDITIPTLFLSDLDDPIAVSQAIPQYDIVLNPNIVLALTRRGGHLGWYEGKFFLPQRWYTKPIMEFCKAIIEAKQSLPDDLKSKFFEGGKQAVSKLNNQFDSHYIPPSIKASLLQQEPHEQQEKRIEKKSLHTQTDVANVEKQKQDVANKTANIDKRQISVSVVYKFLQKFVESRSVEGLAAGKIFGFILAMYYFFWKPSRNSIKI</sequence>
<dbReference type="SUPFAM" id="SSF53474">
    <property type="entry name" value="alpha/beta-Hydrolases"/>
    <property type="match status" value="1"/>
</dbReference>
<dbReference type="GO" id="GO:0051792">
    <property type="term" value="P:medium-chain fatty acid biosynthetic process"/>
    <property type="evidence" value="ECO:0007669"/>
    <property type="project" value="TreeGrafter"/>
</dbReference>
<feature type="transmembrane region" description="Helical" evidence="2">
    <location>
        <begin position="7"/>
        <end position="31"/>
    </location>
</feature>
<accession>A0AAD5XGU0</accession>
<dbReference type="InterPro" id="IPR000073">
    <property type="entry name" value="AB_hydrolase_1"/>
</dbReference>
<dbReference type="GO" id="GO:0051793">
    <property type="term" value="P:medium-chain fatty acid catabolic process"/>
    <property type="evidence" value="ECO:0007669"/>
    <property type="project" value="TreeGrafter"/>
</dbReference>
<dbReference type="AlphaFoldDB" id="A0AAD5XGU0"/>
<dbReference type="InterPro" id="IPR029058">
    <property type="entry name" value="AB_hydrolase_fold"/>
</dbReference>
<dbReference type="InterPro" id="IPR050960">
    <property type="entry name" value="AB_hydrolase_4_sf"/>
</dbReference>
<name>A0AAD5XGU0_9FUNG</name>
<dbReference type="InterPro" id="IPR000952">
    <property type="entry name" value="AB_hydrolase_4_CS"/>
</dbReference>
<keyword evidence="2" id="KW-0472">Membrane</keyword>
<dbReference type="GO" id="GO:0008126">
    <property type="term" value="F:acetylesterase activity"/>
    <property type="evidence" value="ECO:0007669"/>
    <property type="project" value="TreeGrafter"/>
</dbReference>
<feature type="transmembrane region" description="Helical" evidence="2">
    <location>
        <begin position="535"/>
        <end position="553"/>
    </location>
</feature>
<dbReference type="EMBL" id="JADGJH010000653">
    <property type="protein sequence ID" value="KAJ3124734.1"/>
    <property type="molecule type" value="Genomic_DNA"/>
</dbReference>
<evidence type="ECO:0000259" key="3">
    <source>
        <dbReference type="Pfam" id="PF00561"/>
    </source>
</evidence>
<dbReference type="PANTHER" id="PTHR10794">
    <property type="entry name" value="ABHYDROLASE DOMAIN-CONTAINING PROTEIN"/>
    <property type="match status" value="1"/>
</dbReference>
<dbReference type="Gene3D" id="3.40.50.1820">
    <property type="entry name" value="alpha/beta hydrolase"/>
    <property type="match status" value="1"/>
</dbReference>
<keyword evidence="5" id="KW-1185">Reference proteome</keyword>
<dbReference type="Pfam" id="PF00561">
    <property type="entry name" value="Abhydrolase_1"/>
    <property type="match status" value="1"/>
</dbReference>
<evidence type="ECO:0000313" key="5">
    <source>
        <dbReference type="Proteomes" id="UP001211907"/>
    </source>
</evidence>
<gene>
    <name evidence="4" type="ORF">HK100_011134</name>
</gene>
<reference evidence="4" key="1">
    <citation type="submission" date="2020-05" db="EMBL/GenBank/DDBJ databases">
        <title>Phylogenomic resolution of chytrid fungi.</title>
        <authorList>
            <person name="Stajich J.E."/>
            <person name="Amses K."/>
            <person name="Simmons R."/>
            <person name="Seto K."/>
            <person name="Myers J."/>
            <person name="Bonds A."/>
            <person name="Quandt C.A."/>
            <person name="Barry K."/>
            <person name="Liu P."/>
            <person name="Grigoriev I."/>
            <person name="Longcore J.E."/>
            <person name="James T.Y."/>
        </authorList>
    </citation>
    <scope>NUCLEOTIDE SEQUENCE</scope>
    <source>
        <strain evidence="4">JEL0513</strain>
    </source>
</reference>
<comment type="caution">
    <text evidence="4">The sequence shown here is derived from an EMBL/GenBank/DDBJ whole genome shotgun (WGS) entry which is preliminary data.</text>
</comment>
<keyword evidence="2" id="KW-1133">Transmembrane helix</keyword>
<proteinExistence type="inferred from homology"/>
<evidence type="ECO:0000256" key="1">
    <source>
        <dbReference type="ARBA" id="ARBA00010884"/>
    </source>
</evidence>
<dbReference type="GO" id="GO:0047372">
    <property type="term" value="F:monoacylglycerol lipase activity"/>
    <property type="evidence" value="ECO:0007669"/>
    <property type="project" value="TreeGrafter"/>
</dbReference>